<evidence type="ECO:0000313" key="1">
    <source>
        <dbReference type="EMBL" id="RNA20886.1"/>
    </source>
</evidence>
<name>A0A3M7RBF9_BRAPC</name>
<keyword evidence="2" id="KW-1185">Reference proteome</keyword>
<evidence type="ECO:0000313" key="2">
    <source>
        <dbReference type="Proteomes" id="UP000276133"/>
    </source>
</evidence>
<proteinExistence type="predicted"/>
<dbReference type="Proteomes" id="UP000276133">
    <property type="component" value="Unassembled WGS sequence"/>
</dbReference>
<dbReference type="AlphaFoldDB" id="A0A3M7RBF9"/>
<accession>A0A3M7RBF9</accession>
<sequence length="116" mass="13241">MRVGRIKSASEIHASLNKDNRIKNPNSYSFFSSCPTSNLGRPVLVRTGPMACLVSIDFHGNQMQHATKGYHRIINTDLRFTLQFFLFLSTYLWNLNNAWFGTVGRPGYDTVFGRDH</sequence>
<gene>
    <name evidence="1" type="ORF">BpHYR1_025427</name>
</gene>
<dbReference type="PROSITE" id="PS51257">
    <property type="entry name" value="PROKAR_LIPOPROTEIN"/>
    <property type="match status" value="1"/>
</dbReference>
<reference evidence="1 2" key="1">
    <citation type="journal article" date="2018" name="Sci. Rep.">
        <title>Genomic signatures of local adaptation to the degree of environmental predictability in rotifers.</title>
        <authorList>
            <person name="Franch-Gras L."/>
            <person name="Hahn C."/>
            <person name="Garcia-Roger E.M."/>
            <person name="Carmona M.J."/>
            <person name="Serra M."/>
            <person name="Gomez A."/>
        </authorList>
    </citation>
    <scope>NUCLEOTIDE SEQUENCE [LARGE SCALE GENOMIC DNA]</scope>
    <source>
        <strain evidence="1">HYR1</strain>
    </source>
</reference>
<dbReference type="EMBL" id="REGN01003763">
    <property type="protein sequence ID" value="RNA20886.1"/>
    <property type="molecule type" value="Genomic_DNA"/>
</dbReference>
<comment type="caution">
    <text evidence="1">The sequence shown here is derived from an EMBL/GenBank/DDBJ whole genome shotgun (WGS) entry which is preliminary data.</text>
</comment>
<protein>
    <submittedName>
        <fullName evidence="1">Uncharacterized protein</fullName>
    </submittedName>
</protein>
<organism evidence="1 2">
    <name type="scientific">Brachionus plicatilis</name>
    <name type="common">Marine rotifer</name>
    <name type="synonym">Brachionus muelleri</name>
    <dbReference type="NCBI Taxonomy" id="10195"/>
    <lineage>
        <taxon>Eukaryota</taxon>
        <taxon>Metazoa</taxon>
        <taxon>Spiralia</taxon>
        <taxon>Gnathifera</taxon>
        <taxon>Rotifera</taxon>
        <taxon>Eurotatoria</taxon>
        <taxon>Monogononta</taxon>
        <taxon>Pseudotrocha</taxon>
        <taxon>Ploima</taxon>
        <taxon>Brachionidae</taxon>
        <taxon>Brachionus</taxon>
    </lineage>
</organism>